<dbReference type="Proteomes" id="UP001431783">
    <property type="component" value="Unassembled WGS sequence"/>
</dbReference>
<evidence type="ECO:0000313" key="4">
    <source>
        <dbReference type="Proteomes" id="UP001431783"/>
    </source>
</evidence>
<gene>
    <name evidence="3" type="ORF">WA026_023257</name>
</gene>
<keyword evidence="1" id="KW-0812">Transmembrane</keyword>
<dbReference type="Pfam" id="PF07648">
    <property type="entry name" value="Kazal_2"/>
    <property type="match status" value="1"/>
</dbReference>
<feature type="domain" description="Kazal-like" evidence="2">
    <location>
        <begin position="58"/>
        <end position="98"/>
    </location>
</feature>
<name>A0AAW1V235_9CUCU</name>
<dbReference type="InterPro" id="IPR036058">
    <property type="entry name" value="Kazal_dom_sf"/>
</dbReference>
<dbReference type="InterPro" id="IPR002350">
    <property type="entry name" value="Kazal_dom"/>
</dbReference>
<proteinExistence type="predicted"/>
<evidence type="ECO:0000259" key="2">
    <source>
        <dbReference type="Pfam" id="PF07648"/>
    </source>
</evidence>
<protein>
    <recommendedName>
        <fullName evidence="2">Kazal-like domain-containing protein</fullName>
    </recommendedName>
</protein>
<sequence length="104" mass="11785">MTSTIVFYMFISVLLMGMVRVEILPDSMFLNIFDGLKQIFDSENGCDDCLRFILPIMPICASDGSNYPNNATLQCWNNCTTQSADFKRGIEVTHFGLCRRPRSS</sequence>
<keyword evidence="1" id="KW-0472">Membrane</keyword>
<keyword evidence="4" id="KW-1185">Reference proteome</keyword>
<organism evidence="3 4">
    <name type="scientific">Henosepilachna vigintioctopunctata</name>
    <dbReference type="NCBI Taxonomy" id="420089"/>
    <lineage>
        <taxon>Eukaryota</taxon>
        <taxon>Metazoa</taxon>
        <taxon>Ecdysozoa</taxon>
        <taxon>Arthropoda</taxon>
        <taxon>Hexapoda</taxon>
        <taxon>Insecta</taxon>
        <taxon>Pterygota</taxon>
        <taxon>Neoptera</taxon>
        <taxon>Endopterygota</taxon>
        <taxon>Coleoptera</taxon>
        <taxon>Polyphaga</taxon>
        <taxon>Cucujiformia</taxon>
        <taxon>Coccinelloidea</taxon>
        <taxon>Coccinellidae</taxon>
        <taxon>Epilachninae</taxon>
        <taxon>Epilachnini</taxon>
        <taxon>Henosepilachna</taxon>
    </lineage>
</organism>
<dbReference type="SUPFAM" id="SSF100895">
    <property type="entry name" value="Kazal-type serine protease inhibitors"/>
    <property type="match status" value="1"/>
</dbReference>
<dbReference type="Gene3D" id="3.30.60.30">
    <property type="match status" value="1"/>
</dbReference>
<keyword evidence="1" id="KW-1133">Transmembrane helix</keyword>
<accession>A0AAW1V235</accession>
<feature type="transmembrane region" description="Helical" evidence="1">
    <location>
        <begin position="6"/>
        <end position="23"/>
    </location>
</feature>
<evidence type="ECO:0000313" key="3">
    <source>
        <dbReference type="EMBL" id="KAK9887535.1"/>
    </source>
</evidence>
<dbReference type="AlphaFoldDB" id="A0AAW1V235"/>
<evidence type="ECO:0000256" key="1">
    <source>
        <dbReference type="SAM" id="Phobius"/>
    </source>
</evidence>
<comment type="caution">
    <text evidence="3">The sequence shown here is derived from an EMBL/GenBank/DDBJ whole genome shotgun (WGS) entry which is preliminary data.</text>
</comment>
<dbReference type="EMBL" id="JARQZJ010000113">
    <property type="protein sequence ID" value="KAK9887535.1"/>
    <property type="molecule type" value="Genomic_DNA"/>
</dbReference>
<reference evidence="3 4" key="1">
    <citation type="submission" date="2023-03" db="EMBL/GenBank/DDBJ databases">
        <title>Genome insight into feeding habits of ladybird beetles.</title>
        <authorList>
            <person name="Li H.-S."/>
            <person name="Huang Y.-H."/>
            <person name="Pang H."/>
        </authorList>
    </citation>
    <scope>NUCLEOTIDE SEQUENCE [LARGE SCALE GENOMIC DNA]</scope>
    <source>
        <strain evidence="3">SYSU_2023b</strain>
        <tissue evidence="3">Whole body</tissue>
    </source>
</reference>